<evidence type="ECO:0000313" key="2">
    <source>
        <dbReference type="Proteomes" id="UP000242642"/>
    </source>
</evidence>
<protein>
    <submittedName>
        <fullName evidence="1">Uncharacterized protein</fullName>
    </submittedName>
</protein>
<dbReference type="AlphaFoldDB" id="A0A1H9ZN49"/>
<reference evidence="2" key="1">
    <citation type="submission" date="2016-10" db="EMBL/GenBank/DDBJ databases">
        <authorList>
            <person name="Varghese N."/>
            <person name="Submissions S."/>
        </authorList>
    </citation>
    <scope>NUCLEOTIDE SEQUENCE [LARGE SCALE GENOMIC DNA]</scope>
    <source>
        <strain evidence="2">DSM 18579</strain>
    </source>
</reference>
<sequence length="403" mass="46659">MKNKKTVVLFLGALIFFVGIYIHKKLALQPVITNELLEVDLEAVNHNRKTSTLEKSLPKESLNGLPSYGMSFEEQNAPGEGYSVITYGQIIDADDDYNQFSYLRLNNLSSTDLDVPYNLSIKQVYNDSDDFFLVVENLLTGEITSIDLKGIVDLRAFTHKWSNEYVGIEKTISSSRIGDRTIYVIVLGKEIFKIKFDDLKENSFEVIPFDSTIFNTFKELNSGIKKININNHSSLLLETNNNAFYYYYPSSNTLISEATFKAGLSNPPEKKRKQVVYEKTYITIKNEFLNYIYRGKSDENDYIPFENQIYDAELITANPIYSLLSYNDTYALLLQINDRSIENEKYKLSRYRLDKKVIDWQMNIDYQPNVSVFKKGFVVYPEYRNSEDTKRLYILNEGESLAF</sequence>
<dbReference type="Proteomes" id="UP000242642">
    <property type="component" value="Unassembled WGS sequence"/>
</dbReference>
<evidence type="ECO:0000313" key="1">
    <source>
        <dbReference type="EMBL" id="SES83058.1"/>
    </source>
</evidence>
<name>A0A1H9ZN49_9GAMM</name>
<dbReference type="RefSeq" id="WP_093317741.1">
    <property type="nucleotide sequence ID" value="NZ_FOHV01000004.1"/>
</dbReference>
<accession>A0A1H9ZN49</accession>
<proteinExistence type="predicted"/>
<gene>
    <name evidence="1" type="ORF">SAMN02583745_00614</name>
</gene>
<dbReference type="EMBL" id="FOHV01000004">
    <property type="protein sequence ID" value="SES83058.1"/>
    <property type="molecule type" value="Genomic_DNA"/>
</dbReference>
<keyword evidence="2" id="KW-1185">Reference proteome</keyword>
<organism evidence="1 2">
    <name type="scientific">Thorsellia anophelis DSM 18579</name>
    <dbReference type="NCBI Taxonomy" id="1123402"/>
    <lineage>
        <taxon>Bacteria</taxon>
        <taxon>Pseudomonadati</taxon>
        <taxon>Pseudomonadota</taxon>
        <taxon>Gammaproteobacteria</taxon>
        <taxon>Enterobacterales</taxon>
        <taxon>Thorselliaceae</taxon>
        <taxon>Thorsellia</taxon>
    </lineage>
</organism>